<dbReference type="AlphaFoldDB" id="A0A2A6FK52"/>
<protein>
    <recommendedName>
        <fullName evidence="4">Cysteine rich repeat-containing protein</fullName>
    </recommendedName>
</protein>
<organism evidence="2 3">
    <name type="scientific">Mesorhizobium sanjuanii</name>
    <dbReference type="NCBI Taxonomy" id="2037900"/>
    <lineage>
        <taxon>Bacteria</taxon>
        <taxon>Pseudomonadati</taxon>
        <taxon>Pseudomonadota</taxon>
        <taxon>Alphaproteobacteria</taxon>
        <taxon>Hyphomicrobiales</taxon>
        <taxon>Phyllobacteriaceae</taxon>
        <taxon>Mesorhizobium</taxon>
    </lineage>
</organism>
<keyword evidence="3" id="KW-1185">Reference proteome</keyword>
<proteinExistence type="predicted"/>
<dbReference type="RefSeq" id="WP_097572219.1">
    <property type="nucleotide sequence ID" value="NZ_NWQG01000022.1"/>
</dbReference>
<sequence length="73" mass="7675">MRIALSLLFLATQMAATAALAQTASEREACEADYKKFCSGVQQGGGRIIACLSGHMSELTPECQKVVKANTPG</sequence>
<gene>
    <name evidence="2" type="ORF">CN311_04655</name>
</gene>
<dbReference type="Pfam" id="PF00839">
    <property type="entry name" value="Cys_rich_FGFR"/>
    <property type="match status" value="1"/>
</dbReference>
<comment type="caution">
    <text evidence="2">The sequence shown here is derived from an EMBL/GenBank/DDBJ whole genome shotgun (WGS) entry which is preliminary data.</text>
</comment>
<evidence type="ECO:0000313" key="2">
    <source>
        <dbReference type="EMBL" id="PDQ22204.1"/>
    </source>
</evidence>
<name>A0A2A6FK52_9HYPH</name>
<reference evidence="2 3" key="1">
    <citation type="submission" date="2017-09" db="EMBL/GenBank/DDBJ databases">
        <title>Mesorhizobum sanjuanii sp. nov. isolated from nodules of Lotus tenuis in saline-alkaline lowlands of Flooding Pampa.</title>
        <authorList>
            <person name="Sannazzaro A.I."/>
            <person name="Torres Tejerizo G.A."/>
            <person name="Fontana F."/>
            <person name="Cumpa Velazquez L.M."/>
            <person name="Hansen L."/>
            <person name="Pistorio M."/>
            <person name="Estrella M.J."/>
        </authorList>
    </citation>
    <scope>NUCLEOTIDE SEQUENCE [LARGE SCALE GENOMIC DNA]</scope>
    <source>
        <strain evidence="2 3">BSA136</strain>
    </source>
</reference>
<evidence type="ECO:0000313" key="3">
    <source>
        <dbReference type="Proteomes" id="UP000219182"/>
    </source>
</evidence>
<keyword evidence="1" id="KW-0732">Signal</keyword>
<dbReference type="Proteomes" id="UP000219182">
    <property type="component" value="Unassembled WGS sequence"/>
</dbReference>
<feature type="chain" id="PRO_5012201993" description="Cysteine rich repeat-containing protein" evidence="1">
    <location>
        <begin position="22"/>
        <end position="73"/>
    </location>
</feature>
<dbReference type="EMBL" id="NWQG01000022">
    <property type="protein sequence ID" value="PDQ22204.1"/>
    <property type="molecule type" value="Genomic_DNA"/>
</dbReference>
<accession>A0A2A6FK52</accession>
<feature type="signal peptide" evidence="1">
    <location>
        <begin position="1"/>
        <end position="21"/>
    </location>
</feature>
<evidence type="ECO:0008006" key="4">
    <source>
        <dbReference type="Google" id="ProtNLM"/>
    </source>
</evidence>
<evidence type="ECO:0000256" key="1">
    <source>
        <dbReference type="SAM" id="SignalP"/>
    </source>
</evidence>
<dbReference type="InterPro" id="IPR001893">
    <property type="entry name" value="Cys-rich_GLG1_repeat"/>
</dbReference>
<dbReference type="GO" id="GO:0016020">
    <property type="term" value="C:membrane"/>
    <property type="evidence" value="ECO:0007669"/>
    <property type="project" value="InterPro"/>
</dbReference>